<sequence>MASRISNGNKAICVDFHYTTNGSSTVPINILIQEGAVYKPAHQVLANTRGKWESSSFSCCLPQQKDTRFAIEATSTADGIPAIDQMDVRLSNMPCENGKLVCYPSLPDQTPLDPATGPRCSSDQVEPAVPSCEFNADDKKILEDCGWEVSSAWEVRQKIDGSGRYDVISSTSKDDATLLSEIGDDVVSFCLEIQFTVPDIRGDLRNVLSVFIVIENSTEWGQSYNYFGKDKTVWKRNNFEGLLPEGKNRKLQINSKIEGLQIDYIHIRTSDLTPTVPPTKLPGKDDTIQTMYLTSDVLPSASNSNQGWIEMRTDNTTSVSVHGKIHQLWYEGTEKTVVDDLPRLTTKTRQKDNCSMISFRYTLSGNARLEVVAKDDIQREVLVWETEDSAFSQFKIIFKIFPPANPTDKPVWVNFRFFP</sequence>
<protein>
    <recommendedName>
        <fullName evidence="3">MAM domain-containing protein</fullName>
    </recommendedName>
</protein>
<accession>A0AAV4JJ98</accession>
<comment type="caution">
    <text evidence="1">The sequence shown here is derived from an EMBL/GenBank/DDBJ whole genome shotgun (WGS) entry which is preliminary data.</text>
</comment>
<feature type="non-terminal residue" evidence="1">
    <location>
        <position position="419"/>
    </location>
</feature>
<evidence type="ECO:0008006" key="3">
    <source>
        <dbReference type="Google" id="ProtNLM"/>
    </source>
</evidence>
<organism evidence="1 2">
    <name type="scientific">Elysia marginata</name>
    <dbReference type="NCBI Taxonomy" id="1093978"/>
    <lineage>
        <taxon>Eukaryota</taxon>
        <taxon>Metazoa</taxon>
        <taxon>Spiralia</taxon>
        <taxon>Lophotrochozoa</taxon>
        <taxon>Mollusca</taxon>
        <taxon>Gastropoda</taxon>
        <taxon>Heterobranchia</taxon>
        <taxon>Euthyneura</taxon>
        <taxon>Panpulmonata</taxon>
        <taxon>Sacoglossa</taxon>
        <taxon>Placobranchoidea</taxon>
        <taxon>Plakobranchidae</taxon>
        <taxon>Elysia</taxon>
    </lineage>
</organism>
<evidence type="ECO:0000313" key="1">
    <source>
        <dbReference type="EMBL" id="GFS22859.1"/>
    </source>
</evidence>
<gene>
    <name evidence="1" type="ORF">ElyMa_005119700</name>
</gene>
<keyword evidence="2" id="KW-1185">Reference proteome</keyword>
<dbReference type="AlphaFoldDB" id="A0AAV4JJ98"/>
<dbReference type="Proteomes" id="UP000762676">
    <property type="component" value="Unassembled WGS sequence"/>
</dbReference>
<reference evidence="1 2" key="1">
    <citation type="journal article" date="2021" name="Elife">
        <title>Chloroplast acquisition without the gene transfer in kleptoplastic sea slugs, Plakobranchus ocellatus.</title>
        <authorList>
            <person name="Maeda T."/>
            <person name="Takahashi S."/>
            <person name="Yoshida T."/>
            <person name="Shimamura S."/>
            <person name="Takaki Y."/>
            <person name="Nagai Y."/>
            <person name="Toyoda A."/>
            <person name="Suzuki Y."/>
            <person name="Arimoto A."/>
            <person name="Ishii H."/>
            <person name="Satoh N."/>
            <person name="Nishiyama T."/>
            <person name="Hasebe M."/>
            <person name="Maruyama T."/>
            <person name="Minagawa J."/>
            <person name="Obokata J."/>
            <person name="Shigenobu S."/>
        </authorList>
    </citation>
    <scope>NUCLEOTIDE SEQUENCE [LARGE SCALE GENOMIC DNA]</scope>
</reference>
<dbReference type="EMBL" id="BMAT01010227">
    <property type="protein sequence ID" value="GFS22859.1"/>
    <property type="molecule type" value="Genomic_DNA"/>
</dbReference>
<name>A0AAV4JJ98_9GAST</name>
<proteinExistence type="predicted"/>
<evidence type="ECO:0000313" key="2">
    <source>
        <dbReference type="Proteomes" id="UP000762676"/>
    </source>
</evidence>